<dbReference type="InterPro" id="IPR010982">
    <property type="entry name" value="Lambda_DNA-bd_dom_sf"/>
</dbReference>
<reference evidence="2 3" key="1">
    <citation type="journal article" date="2020" name="Front. Microbiol.">
        <title>Genetic Organization of the aprX-lipA2 Operon Affects the Proteolytic Potential of Pseudomonas Species in Milk.</title>
        <authorList>
            <person name="Maier C."/>
            <person name="Huptas C."/>
            <person name="von Neubeck M."/>
            <person name="Scherer S."/>
            <person name="Wenning M."/>
            <person name="Lucking G."/>
        </authorList>
    </citation>
    <scope>NUCLEOTIDE SEQUENCE [LARGE SCALE GENOMIC DNA]</scope>
    <source>
        <strain evidence="2 3">DSM 16272</strain>
    </source>
</reference>
<feature type="domain" description="HTH cro/C1-type" evidence="1">
    <location>
        <begin position="12"/>
        <end position="59"/>
    </location>
</feature>
<sequence>MNNKPIFDGAKLALLRARAGTTQRDLAENVGTTATMICRYEAGTCQPRLKAALRLEDAFCVGRGGLYVKVATPSTDNENVSRHEV</sequence>
<proteinExistence type="predicted"/>
<dbReference type="Proteomes" id="UP000537729">
    <property type="component" value="Unassembled WGS sequence"/>
</dbReference>
<comment type="caution">
    <text evidence="2">The sequence shown here is derived from an EMBL/GenBank/DDBJ whole genome shotgun (WGS) entry which is preliminary data.</text>
</comment>
<dbReference type="EMBL" id="JAAQWG010000013">
    <property type="protein sequence ID" value="NMY09008.1"/>
    <property type="molecule type" value="Genomic_DNA"/>
</dbReference>
<dbReference type="CDD" id="cd00093">
    <property type="entry name" value="HTH_XRE"/>
    <property type="match status" value="1"/>
</dbReference>
<evidence type="ECO:0000313" key="2">
    <source>
        <dbReference type="EMBL" id="NMY09008.1"/>
    </source>
</evidence>
<dbReference type="SUPFAM" id="SSF47413">
    <property type="entry name" value="lambda repressor-like DNA-binding domains"/>
    <property type="match status" value="1"/>
</dbReference>
<accession>A0A7Y1F8J1</accession>
<gene>
    <name evidence="2" type="ORF">HBO38_11230</name>
</gene>
<protein>
    <submittedName>
        <fullName evidence="2">Helix-turn-helix transcriptional regulator</fullName>
    </submittedName>
</protein>
<organism evidence="2 3">
    <name type="scientific">Pseudomonas veronii</name>
    <dbReference type="NCBI Taxonomy" id="76761"/>
    <lineage>
        <taxon>Bacteria</taxon>
        <taxon>Pseudomonadati</taxon>
        <taxon>Pseudomonadota</taxon>
        <taxon>Gammaproteobacteria</taxon>
        <taxon>Pseudomonadales</taxon>
        <taxon>Pseudomonadaceae</taxon>
        <taxon>Pseudomonas</taxon>
    </lineage>
</organism>
<dbReference type="RefSeq" id="WP_169884212.1">
    <property type="nucleotide sequence ID" value="NZ_JAAQWG010000013.1"/>
</dbReference>
<dbReference type="Pfam" id="PF13560">
    <property type="entry name" value="HTH_31"/>
    <property type="match status" value="1"/>
</dbReference>
<evidence type="ECO:0000259" key="1">
    <source>
        <dbReference type="PROSITE" id="PS50943"/>
    </source>
</evidence>
<dbReference type="GO" id="GO:0003677">
    <property type="term" value="F:DNA binding"/>
    <property type="evidence" value="ECO:0007669"/>
    <property type="project" value="InterPro"/>
</dbReference>
<name>A0A7Y1F8J1_PSEVE</name>
<dbReference type="InterPro" id="IPR001387">
    <property type="entry name" value="Cro/C1-type_HTH"/>
</dbReference>
<dbReference type="Gene3D" id="1.10.260.40">
    <property type="entry name" value="lambda repressor-like DNA-binding domains"/>
    <property type="match status" value="1"/>
</dbReference>
<dbReference type="PROSITE" id="PS50943">
    <property type="entry name" value="HTH_CROC1"/>
    <property type="match status" value="1"/>
</dbReference>
<dbReference type="SMART" id="SM00530">
    <property type="entry name" value="HTH_XRE"/>
    <property type="match status" value="1"/>
</dbReference>
<evidence type="ECO:0000313" key="3">
    <source>
        <dbReference type="Proteomes" id="UP000537729"/>
    </source>
</evidence>
<dbReference type="AlphaFoldDB" id="A0A7Y1F8J1"/>